<name>A0A382IJA5_9ZZZZ</name>
<evidence type="ECO:0000313" key="1">
    <source>
        <dbReference type="EMBL" id="SVB99638.1"/>
    </source>
</evidence>
<accession>A0A382IJA5</accession>
<sequence>VQAVVAGAGVAARLGVAPGAHHGDTQWNQPVAKARRFAGGEDDAGVWHKQAQRTDGLNEVAVIEVGQWLEFAGAWTEARQ</sequence>
<feature type="non-terminal residue" evidence="1">
    <location>
        <position position="1"/>
    </location>
</feature>
<reference evidence="1" key="1">
    <citation type="submission" date="2018-05" db="EMBL/GenBank/DDBJ databases">
        <authorList>
            <person name="Lanie J.A."/>
            <person name="Ng W.-L."/>
            <person name="Kazmierczak K.M."/>
            <person name="Andrzejewski T.M."/>
            <person name="Davidsen T.M."/>
            <person name="Wayne K.J."/>
            <person name="Tettelin H."/>
            <person name="Glass J.I."/>
            <person name="Rusch D."/>
            <person name="Podicherti R."/>
            <person name="Tsui H.-C.T."/>
            <person name="Winkler M.E."/>
        </authorList>
    </citation>
    <scope>NUCLEOTIDE SEQUENCE</scope>
</reference>
<organism evidence="1">
    <name type="scientific">marine metagenome</name>
    <dbReference type="NCBI Taxonomy" id="408172"/>
    <lineage>
        <taxon>unclassified sequences</taxon>
        <taxon>metagenomes</taxon>
        <taxon>ecological metagenomes</taxon>
    </lineage>
</organism>
<protein>
    <submittedName>
        <fullName evidence="1">Uncharacterized protein</fullName>
    </submittedName>
</protein>
<proteinExistence type="predicted"/>
<dbReference type="AlphaFoldDB" id="A0A382IJA5"/>
<gene>
    <name evidence="1" type="ORF">METZ01_LOCUS252492</name>
</gene>
<dbReference type="EMBL" id="UINC01067709">
    <property type="protein sequence ID" value="SVB99638.1"/>
    <property type="molecule type" value="Genomic_DNA"/>
</dbReference>